<dbReference type="InterPro" id="IPR036667">
    <property type="entry name" value="PTS_IIB_sorbose-sp_sf"/>
</dbReference>
<evidence type="ECO:0000313" key="10">
    <source>
        <dbReference type="Proteomes" id="UP000198847"/>
    </source>
</evidence>
<dbReference type="GO" id="GO:0008982">
    <property type="term" value="F:protein-N(PI)-phosphohistidine-sugar phosphotransferase activity"/>
    <property type="evidence" value="ECO:0007669"/>
    <property type="project" value="InterPro"/>
</dbReference>
<dbReference type="STRING" id="112903.SAMN04490178_11818"/>
<dbReference type="RefSeq" id="WP_091748660.1">
    <property type="nucleotide sequence ID" value="NZ_FODY01000018.1"/>
</dbReference>
<evidence type="ECO:0000313" key="9">
    <source>
        <dbReference type="EMBL" id="SEP31192.1"/>
    </source>
</evidence>
<accession>A0A1H8WU88</accession>
<evidence type="ECO:0000256" key="3">
    <source>
        <dbReference type="ARBA" id="ARBA00022490"/>
    </source>
</evidence>
<dbReference type="EMBL" id="FODY01000018">
    <property type="protein sequence ID" value="SEP31192.1"/>
    <property type="molecule type" value="Genomic_DNA"/>
</dbReference>
<keyword evidence="6" id="KW-0598">Phosphotransferase system</keyword>
<evidence type="ECO:0000256" key="5">
    <source>
        <dbReference type="ARBA" id="ARBA00022679"/>
    </source>
</evidence>
<sequence>MAKIVLARIDDRLIHGQVMTAWLQFVGANHIVIIDDETAADEFLKSVIAMAVPREIKLDIYHCTEAAAAIQKMKDTERIMLLAKVPESFLTLLETGLSLPKIVIGGMGANPERTKFYKNISASPQERKTFKQIITHGTELVIHIIPDQQAVGVEEYLK</sequence>
<dbReference type="SUPFAM" id="SSF52728">
    <property type="entry name" value="PTS IIb component"/>
    <property type="match status" value="1"/>
</dbReference>
<proteinExistence type="predicted"/>
<dbReference type="PROSITE" id="PS51101">
    <property type="entry name" value="PTS_EIIB_TYPE_4"/>
    <property type="match status" value="1"/>
</dbReference>
<dbReference type="GO" id="GO:0005737">
    <property type="term" value="C:cytoplasm"/>
    <property type="evidence" value="ECO:0007669"/>
    <property type="project" value="UniProtKB-SubCell"/>
</dbReference>
<comment type="subcellular location">
    <subcellularLocation>
        <location evidence="1">Cytoplasm</location>
    </subcellularLocation>
</comment>
<evidence type="ECO:0000256" key="1">
    <source>
        <dbReference type="ARBA" id="ARBA00004496"/>
    </source>
</evidence>
<keyword evidence="2" id="KW-0813">Transport</keyword>
<dbReference type="Pfam" id="PF03830">
    <property type="entry name" value="PTSIIB_sorb"/>
    <property type="match status" value="1"/>
</dbReference>
<dbReference type="GO" id="GO:0016301">
    <property type="term" value="F:kinase activity"/>
    <property type="evidence" value="ECO:0007669"/>
    <property type="project" value="UniProtKB-KW"/>
</dbReference>
<dbReference type="Gene3D" id="3.40.35.10">
    <property type="entry name" value="Phosphotransferase system, sorbose subfamily IIB component"/>
    <property type="match status" value="1"/>
</dbReference>
<evidence type="ECO:0000256" key="6">
    <source>
        <dbReference type="ARBA" id="ARBA00022683"/>
    </source>
</evidence>
<evidence type="ECO:0000259" key="8">
    <source>
        <dbReference type="PROSITE" id="PS51101"/>
    </source>
</evidence>
<keyword evidence="10" id="KW-1185">Reference proteome</keyword>
<dbReference type="OrthoDB" id="9788818at2"/>
<protein>
    <submittedName>
        <fullName evidence="9">PTS system, mannose-specific IIB component</fullName>
    </submittedName>
</protein>
<keyword evidence="3" id="KW-0963">Cytoplasm</keyword>
<name>A0A1H8WU88_9FIRM</name>
<keyword evidence="4" id="KW-0762">Sugar transport</keyword>
<evidence type="ECO:0000256" key="2">
    <source>
        <dbReference type="ARBA" id="ARBA00022448"/>
    </source>
</evidence>
<feature type="domain" description="PTS EIIB type-4" evidence="8">
    <location>
        <begin position="1"/>
        <end position="158"/>
    </location>
</feature>
<gene>
    <name evidence="9" type="ORF">SAMN04490178_11818</name>
</gene>
<dbReference type="InterPro" id="IPR004720">
    <property type="entry name" value="PTS_IIB_sorbose-sp"/>
</dbReference>
<dbReference type="AlphaFoldDB" id="A0A1H8WU88"/>
<keyword evidence="5" id="KW-0808">Transferase</keyword>
<dbReference type="Proteomes" id="UP000198847">
    <property type="component" value="Unassembled WGS sequence"/>
</dbReference>
<dbReference type="GO" id="GO:0009401">
    <property type="term" value="P:phosphoenolpyruvate-dependent sugar phosphotransferase system"/>
    <property type="evidence" value="ECO:0007669"/>
    <property type="project" value="UniProtKB-KW"/>
</dbReference>
<evidence type="ECO:0000256" key="4">
    <source>
        <dbReference type="ARBA" id="ARBA00022597"/>
    </source>
</evidence>
<reference evidence="9 10" key="1">
    <citation type="submission" date="2016-10" db="EMBL/GenBank/DDBJ databases">
        <authorList>
            <person name="de Groot N.N."/>
        </authorList>
    </citation>
    <scope>NUCLEOTIDE SEQUENCE [LARGE SCALE GENOMIC DNA]</scope>
    <source>
        <strain evidence="9 10">DSM 13305</strain>
    </source>
</reference>
<evidence type="ECO:0000256" key="7">
    <source>
        <dbReference type="ARBA" id="ARBA00022777"/>
    </source>
</evidence>
<organism evidence="9 10">
    <name type="scientific">Propionispora vibrioides</name>
    <dbReference type="NCBI Taxonomy" id="112903"/>
    <lineage>
        <taxon>Bacteria</taxon>
        <taxon>Bacillati</taxon>
        <taxon>Bacillota</taxon>
        <taxon>Negativicutes</taxon>
        <taxon>Selenomonadales</taxon>
        <taxon>Sporomusaceae</taxon>
        <taxon>Propionispora</taxon>
    </lineage>
</organism>
<keyword evidence="7" id="KW-0418">Kinase</keyword>